<dbReference type="PROSITE" id="PS51450">
    <property type="entry name" value="LRR"/>
    <property type="match status" value="1"/>
</dbReference>
<dbReference type="AlphaFoldDB" id="A0A645HXD4"/>
<protein>
    <submittedName>
        <fullName evidence="1">Uncharacterized protein</fullName>
    </submittedName>
</protein>
<comment type="caution">
    <text evidence="1">The sequence shown here is derived from an EMBL/GenBank/DDBJ whole genome shotgun (WGS) entry which is preliminary data.</text>
</comment>
<accession>A0A645HXD4</accession>
<proteinExistence type="predicted"/>
<name>A0A645HXD4_9ZZZZ</name>
<gene>
    <name evidence="1" type="ORF">SDC9_191100</name>
</gene>
<dbReference type="EMBL" id="VSSQ01101993">
    <property type="protein sequence ID" value="MPN43540.1"/>
    <property type="molecule type" value="Genomic_DNA"/>
</dbReference>
<sequence length="97" mass="11129">MDQLLDLNLSYNYVSDYSPLYSLSALERLWLYQSNGYNKGQMDRGTIREIRAQLPGCDVNGVSGGTNGGWREHPRYPVIFDIFKTSVYKPFNGESQR</sequence>
<evidence type="ECO:0000313" key="1">
    <source>
        <dbReference type="EMBL" id="MPN43540.1"/>
    </source>
</evidence>
<reference evidence="1" key="1">
    <citation type="submission" date="2019-08" db="EMBL/GenBank/DDBJ databases">
        <authorList>
            <person name="Kucharzyk K."/>
            <person name="Murdoch R.W."/>
            <person name="Higgins S."/>
            <person name="Loffler F."/>
        </authorList>
    </citation>
    <scope>NUCLEOTIDE SEQUENCE</scope>
</reference>
<organism evidence="1">
    <name type="scientific">bioreactor metagenome</name>
    <dbReference type="NCBI Taxonomy" id="1076179"/>
    <lineage>
        <taxon>unclassified sequences</taxon>
        <taxon>metagenomes</taxon>
        <taxon>ecological metagenomes</taxon>
    </lineage>
</organism>
<dbReference type="InterPro" id="IPR001611">
    <property type="entry name" value="Leu-rich_rpt"/>
</dbReference>